<keyword evidence="1" id="KW-0812">Transmembrane</keyword>
<dbReference type="EMBL" id="CAXKWB010000290">
    <property type="protein sequence ID" value="CAL4060220.1"/>
    <property type="molecule type" value="Genomic_DNA"/>
</dbReference>
<name>A0AAV2PK07_MEGNR</name>
<feature type="transmembrane region" description="Helical" evidence="1">
    <location>
        <begin position="145"/>
        <end position="164"/>
    </location>
</feature>
<feature type="transmembrane region" description="Helical" evidence="1">
    <location>
        <begin position="202"/>
        <end position="221"/>
    </location>
</feature>
<gene>
    <name evidence="2" type="ORF">MNOR_LOCUS1148</name>
</gene>
<evidence type="ECO:0000313" key="2">
    <source>
        <dbReference type="EMBL" id="CAL4060220.1"/>
    </source>
</evidence>
<feature type="transmembrane region" description="Helical" evidence="1">
    <location>
        <begin position="170"/>
        <end position="190"/>
    </location>
</feature>
<feature type="transmembrane region" description="Helical" evidence="1">
    <location>
        <begin position="79"/>
        <end position="96"/>
    </location>
</feature>
<evidence type="ECO:0000313" key="3">
    <source>
        <dbReference type="Proteomes" id="UP001497623"/>
    </source>
</evidence>
<evidence type="ECO:0008006" key="4">
    <source>
        <dbReference type="Google" id="ProtNLM"/>
    </source>
</evidence>
<dbReference type="Proteomes" id="UP001497623">
    <property type="component" value="Unassembled WGS sequence"/>
</dbReference>
<feature type="transmembrane region" description="Helical" evidence="1">
    <location>
        <begin position="116"/>
        <end position="133"/>
    </location>
</feature>
<keyword evidence="1" id="KW-0472">Membrane</keyword>
<protein>
    <recommendedName>
        <fullName evidence="4">YIP1 family member 3</fullName>
    </recommendedName>
</protein>
<accession>A0AAV2PK07</accession>
<reference evidence="2 3" key="1">
    <citation type="submission" date="2024-05" db="EMBL/GenBank/DDBJ databases">
        <authorList>
            <person name="Wallberg A."/>
        </authorList>
    </citation>
    <scope>NUCLEOTIDE SEQUENCE [LARGE SCALE GENOMIC DNA]</scope>
</reference>
<comment type="caution">
    <text evidence="2">The sequence shown here is derived from an EMBL/GenBank/DDBJ whole genome shotgun (WGS) entry which is preliminary data.</text>
</comment>
<evidence type="ECO:0000256" key="1">
    <source>
        <dbReference type="SAM" id="Phobius"/>
    </source>
</evidence>
<dbReference type="AlphaFoldDB" id="A0AAV2PK07"/>
<organism evidence="2 3">
    <name type="scientific">Meganyctiphanes norvegica</name>
    <name type="common">Northern krill</name>
    <name type="synonym">Thysanopoda norvegica</name>
    <dbReference type="NCBI Taxonomy" id="48144"/>
    <lineage>
        <taxon>Eukaryota</taxon>
        <taxon>Metazoa</taxon>
        <taxon>Ecdysozoa</taxon>
        <taxon>Arthropoda</taxon>
        <taxon>Crustacea</taxon>
        <taxon>Multicrustacea</taxon>
        <taxon>Malacostraca</taxon>
        <taxon>Eumalacostraca</taxon>
        <taxon>Eucarida</taxon>
        <taxon>Euphausiacea</taxon>
        <taxon>Euphausiidae</taxon>
        <taxon>Meganyctiphanes</taxon>
    </lineage>
</organism>
<keyword evidence="3" id="KW-1185">Reference proteome</keyword>
<sequence>MKYIIMSRKTHTTVTIESIDSDFIAPTSKRASSLEYCESVFTFLKPYFQVENHRLPHRFLSSLAPPIFFPEFKRVYSDLKGPLLILITLTSVLFYGAYDAERGVLNTAVTCIKLTFVYWLCFSFMAFVLGYFCDTCLNRSQLLSISGYSLTGHCLVLLIAEVLQQEENHTVFFVLLTIFGGLSTGRLAIIMLARTPGPGQRLIMCSSLATINLIHLIYIHFACMRHKFVL</sequence>
<keyword evidence="1" id="KW-1133">Transmembrane helix</keyword>
<proteinExistence type="predicted"/>